<dbReference type="GO" id="GO:0018996">
    <property type="term" value="P:molting cycle, collagen and cuticulin-based cuticle"/>
    <property type="evidence" value="ECO:0007669"/>
    <property type="project" value="TreeGrafter"/>
</dbReference>
<dbReference type="SUPFAM" id="SSF82866">
    <property type="entry name" value="Multidrug efflux transporter AcrB transmembrane domain"/>
    <property type="match status" value="1"/>
</dbReference>
<dbReference type="GO" id="GO:0008146">
    <property type="term" value="F:sulfotransferase activity"/>
    <property type="evidence" value="ECO:0007669"/>
    <property type="project" value="InterPro"/>
</dbReference>
<keyword evidence="3" id="KW-1185">Reference proteome</keyword>
<feature type="transmembrane region" description="Helical" evidence="2">
    <location>
        <begin position="924"/>
        <end position="944"/>
    </location>
</feature>
<feature type="compositionally biased region" description="Basic and acidic residues" evidence="1">
    <location>
        <begin position="42"/>
        <end position="62"/>
    </location>
</feature>
<keyword evidence="2" id="KW-1133">Transmembrane helix</keyword>
<organism evidence="3 4">
    <name type="scientific">Strongyloides stercoralis</name>
    <name type="common">Threadworm</name>
    <dbReference type="NCBI Taxonomy" id="6248"/>
    <lineage>
        <taxon>Eukaryota</taxon>
        <taxon>Metazoa</taxon>
        <taxon>Ecdysozoa</taxon>
        <taxon>Nematoda</taxon>
        <taxon>Chromadorea</taxon>
        <taxon>Rhabditida</taxon>
        <taxon>Tylenchina</taxon>
        <taxon>Panagrolaimomorpha</taxon>
        <taxon>Strongyloidoidea</taxon>
        <taxon>Strongyloididae</taxon>
        <taxon>Strongyloides</taxon>
    </lineage>
</organism>
<feature type="transmembrane region" description="Helical" evidence="2">
    <location>
        <begin position="950"/>
        <end position="974"/>
    </location>
</feature>
<dbReference type="GO" id="GO:0030659">
    <property type="term" value="C:cytoplasmic vesicle membrane"/>
    <property type="evidence" value="ECO:0007669"/>
    <property type="project" value="TreeGrafter"/>
</dbReference>
<evidence type="ECO:0000256" key="1">
    <source>
        <dbReference type="SAM" id="MobiDB-lite"/>
    </source>
</evidence>
<dbReference type="Gene3D" id="1.20.1640.10">
    <property type="entry name" value="Multidrug efflux transporter AcrB transmembrane domain"/>
    <property type="match status" value="1"/>
</dbReference>
<feature type="compositionally biased region" description="Low complexity" evidence="1">
    <location>
        <begin position="63"/>
        <end position="72"/>
    </location>
</feature>
<reference evidence="4" key="1">
    <citation type="submission" date="2024-02" db="UniProtKB">
        <authorList>
            <consortium name="WormBaseParasite"/>
        </authorList>
    </citation>
    <scope>IDENTIFICATION</scope>
</reference>
<dbReference type="GO" id="GO:0005886">
    <property type="term" value="C:plasma membrane"/>
    <property type="evidence" value="ECO:0007669"/>
    <property type="project" value="TreeGrafter"/>
</dbReference>
<keyword evidence="2" id="KW-0472">Membrane</keyword>
<evidence type="ECO:0000313" key="3">
    <source>
        <dbReference type="Proteomes" id="UP000035681"/>
    </source>
</evidence>
<sequence length="1532" mass="177236">MAERFVSNSIWKLEQQIAATSNNSAPISSPYSSTSTSLNKGLKKDDSITLKSYTSKDYDDSPHNSNYSNPPSVKYKSIEKNVNLESESNEIFKPNVDLKIETVYSDCERKTSSSPQELSLNQKKDLFSSDDEEEKKNSSTNSGPLIRKSKELSLPPLPTDINASLQKYNNTTKNHELLNSYNNYHRRTNTPIVKINTFRWLEVGVKRILFFLGKTVPKHKILFTILPLIFSTLSIIGPIIYFNNLSLTIPFPSFMNHNEKSGSTVENYRISGNNIGNNLNFNSTNPMFNSFKKTSQAEFSILISTIDQYDTVLNNDVIDLYQNIRNDMQQLKFTSNKETKYKWKDVCKEDCNEKNELVKKLLDKELLLRYPEAVMREAFNNDGEDMKISGLNISRLYIANLLGDIIQDSEGIVSRARTLQLNIKMKDNLKNEIFEEYEKNFRNAVEKERIKIKKQSLELNYWSVRKYVVEVLNGLENVHYKLFYCAITLIILCFFSGFRKDSYQSRPFFGIQIALVLIISIGAGIFVQITGVGQYYALAFIVSFPIIQIGLLLFYSMLDSWSRYCMAALHPVEKLVFILSWDGPVVILSLLILVIATCGAGTFAINQHLQYSLFIIGASFAIMLVFALFYLTLCMYTSGKKESEGVKWYQFCRNGDDNFNEKTLPDFDENFFNVLHEKLTNYKSSKSRIIGRILSNANIRSLVVFAMTIYIIIGVWGFYQTSIDLKEEHFVNTNTTSYKFMNIYRKSYKKSDNYLEIVLNAPLDYYDRVKKEEILSLLRWPLDQQYATKAVSWLMDFERFQHSTIYDVNADTIVPIVSYIFLQSDSYKKYSSDIVFDKFNTQIIKSRMYLEMSSKGSSEQLKMISGILELAKKYNLPITLKTPFIFSLQHDLQLYGALLTCFSIICGVVFIMTILFFNNPAMAFTSFLSNIITIICLVGYSYHFFIPLNIITGTGILMGILFNTISTIHFIYNYTNSGFTQITSGARIQYAFQCTLMPVILASVITGLTFVPLLSSKIPLIYHMFCIIFLSSIVSILNILLFVPSSIIFLTESVAICCVKIGQMCEEPISPSCIIEQPGDGIYIVSNGIDGRTLKYYNNNIITPIPPRHMLMPPPDYEKSSTTISRKPKRVSSRIGGNFNDSFENDESIYEEPQTPPSNKKRNTKLCQQPTKKKHIETLSKQAMDMEVKNGRKPEIPQTNYRYNYPQPTSGLTSSNPMMTATVQMNAWRAMNFSYPQNYPINSTHGTGSFHHHQYNGSTDKFLLSFKPCIPPFSPFYPRFRVTTKYKINYCAIDKNFSTIMTAIICFLKNETKYILSKKHFKNEIFKNRFCSSTNEGTSFKELERKFTKNGLNDEWSNLAIIRNPIERFISGFVDKCILNREWMRKPTICNGCKMNMKCFIQKLYDRMYRRSFNKEKLNNFDDQHFFPQNWRCEFHKKFNEYFFIKYSSSENGKHEFLKNFTKYLKSRNVPKESIDFIKNEINIGRTFHSTWNTTDQIYFTSLLLNDNYLLDLFSRMYYYDFILFNFSLPLL</sequence>
<dbReference type="Pfam" id="PF03567">
    <property type="entry name" value="Sulfotransfer_2"/>
    <property type="match status" value="1"/>
</dbReference>
<feature type="transmembrane region" description="Helical" evidence="2">
    <location>
        <begin position="611"/>
        <end position="633"/>
    </location>
</feature>
<dbReference type="WBParaSite" id="TCONS_00006604.p1">
    <property type="protein sequence ID" value="TCONS_00006604.p1"/>
    <property type="gene ID" value="XLOC_004737"/>
</dbReference>
<dbReference type="PANTHER" id="PTHR10796">
    <property type="entry name" value="PATCHED-RELATED"/>
    <property type="match status" value="1"/>
</dbReference>
<feature type="region of interest" description="Disordered" evidence="1">
    <location>
        <begin position="110"/>
        <end position="154"/>
    </location>
</feature>
<feature type="transmembrane region" description="Helical" evidence="2">
    <location>
        <begin position="508"/>
        <end position="529"/>
    </location>
</feature>
<dbReference type="PANTHER" id="PTHR10796:SF187">
    <property type="entry name" value="SSD DOMAIN-CONTAINING PROTEIN"/>
    <property type="match status" value="1"/>
</dbReference>
<feature type="region of interest" description="Disordered" evidence="1">
    <location>
        <begin position="1112"/>
        <end position="1174"/>
    </location>
</feature>
<feature type="compositionally biased region" description="Low complexity" evidence="1">
    <location>
        <begin position="21"/>
        <end position="37"/>
    </location>
</feature>
<dbReference type="AlphaFoldDB" id="A0AAF5D4D8"/>
<feature type="transmembrane region" description="Helical" evidence="2">
    <location>
        <begin position="995"/>
        <end position="1014"/>
    </location>
</feature>
<feature type="transmembrane region" description="Helical" evidence="2">
    <location>
        <begin position="1020"/>
        <end position="1043"/>
    </location>
</feature>
<name>A0AAF5D4D8_STRER</name>
<dbReference type="InterPro" id="IPR005331">
    <property type="entry name" value="Sulfotransferase"/>
</dbReference>
<feature type="transmembrane region" description="Helical" evidence="2">
    <location>
        <begin position="221"/>
        <end position="242"/>
    </location>
</feature>
<feature type="region of interest" description="Disordered" evidence="1">
    <location>
        <begin position="1190"/>
        <end position="1216"/>
    </location>
</feature>
<dbReference type="Proteomes" id="UP000035681">
    <property type="component" value="Unplaced"/>
</dbReference>
<feature type="compositionally biased region" description="Polar residues" evidence="1">
    <location>
        <begin position="112"/>
        <end position="121"/>
    </location>
</feature>
<feature type="compositionally biased region" description="Polar residues" evidence="1">
    <location>
        <begin position="1197"/>
        <end position="1216"/>
    </location>
</feature>
<evidence type="ECO:0000313" key="4">
    <source>
        <dbReference type="WBParaSite" id="TCONS_00006604.p1"/>
    </source>
</evidence>
<feature type="transmembrane region" description="Helical" evidence="2">
    <location>
        <begin position="478"/>
        <end position="496"/>
    </location>
</feature>
<feature type="transmembrane region" description="Helical" evidence="2">
    <location>
        <begin position="575"/>
        <end position="605"/>
    </location>
</feature>
<dbReference type="InterPro" id="IPR051697">
    <property type="entry name" value="Patched_domain-protein"/>
</dbReference>
<keyword evidence="2" id="KW-0812">Transmembrane</keyword>
<feature type="region of interest" description="Disordered" evidence="1">
    <location>
        <begin position="20"/>
        <end position="74"/>
    </location>
</feature>
<protein>
    <submittedName>
        <fullName evidence="4">Carbohydrate sulfotransferase</fullName>
    </submittedName>
</protein>
<feature type="transmembrane region" description="Helical" evidence="2">
    <location>
        <begin position="697"/>
        <end position="719"/>
    </location>
</feature>
<feature type="transmembrane region" description="Helical" evidence="2">
    <location>
        <begin position="894"/>
        <end position="917"/>
    </location>
</feature>
<proteinExistence type="predicted"/>
<dbReference type="GO" id="GO:0006897">
    <property type="term" value="P:endocytosis"/>
    <property type="evidence" value="ECO:0007669"/>
    <property type="project" value="TreeGrafter"/>
</dbReference>
<evidence type="ECO:0000256" key="2">
    <source>
        <dbReference type="SAM" id="Phobius"/>
    </source>
</evidence>
<accession>A0AAF5D4D8</accession>
<feature type="transmembrane region" description="Helical" evidence="2">
    <location>
        <begin position="535"/>
        <end position="555"/>
    </location>
</feature>